<dbReference type="Pfam" id="PF13460">
    <property type="entry name" value="NAD_binding_10"/>
    <property type="match status" value="1"/>
</dbReference>
<name>A0AAD1XW98_EUPCR</name>
<dbReference type="SUPFAM" id="SSF51735">
    <property type="entry name" value="NAD(P)-binding Rossmann-fold domains"/>
    <property type="match status" value="1"/>
</dbReference>
<proteinExistence type="predicted"/>
<protein>
    <recommendedName>
        <fullName evidence="1">NAD(P)-binding domain-containing protein</fullName>
    </recommendedName>
</protein>
<dbReference type="InterPro" id="IPR016040">
    <property type="entry name" value="NAD(P)-bd_dom"/>
</dbReference>
<gene>
    <name evidence="2" type="ORF">ECRASSUSDP1_LOCUS21555</name>
</gene>
<dbReference type="InterPro" id="IPR036291">
    <property type="entry name" value="NAD(P)-bd_dom_sf"/>
</dbReference>
<dbReference type="GO" id="GO:0051170">
    <property type="term" value="P:import into nucleus"/>
    <property type="evidence" value="ECO:0007669"/>
    <property type="project" value="TreeGrafter"/>
</dbReference>
<reference evidence="2" key="1">
    <citation type="submission" date="2023-07" db="EMBL/GenBank/DDBJ databases">
        <authorList>
            <consortium name="AG Swart"/>
            <person name="Singh M."/>
            <person name="Singh A."/>
            <person name="Seah K."/>
            <person name="Emmerich C."/>
        </authorList>
    </citation>
    <scope>NUCLEOTIDE SEQUENCE</scope>
    <source>
        <strain evidence="2">DP1</strain>
    </source>
</reference>
<comment type="caution">
    <text evidence="2">The sequence shown here is derived from an EMBL/GenBank/DDBJ whole genome shotgun (WGS) entry which is preliminary data.</text>
</comment>
<dbReference type="EMBL" id="CAMPGE010022047">
    <property type="protein sequence ID" value="CAI2380127.1"/>
    <property type="molecule type" value="Genomic_DNA"/>
</dbReference>
<evidence type="ECO:0000313" key="3">
    <source>
        <dbReference type="Proteomes" id="UP001295684"/>
    </source>
</evidence>
<evidence type="ECO:0000313" key="2">
    <source>
        <dbReference type="EMBL" id="CAI2380127.1"/>
    </source>
</evidence>
<dbReference type="AlphaFoldDB" id="A0AAD1XW98"/>
<dbReference type="PANTHER" id="PTHR14097:SF7">
    <property type="entry name" value="OXIDOREDUCTASE HTATIP2"/>
    <property type="match status" value="1"/>
</dbReference>
<sequence length="218" mass="24638">MESEKTYTAAVIGGTGAIGKRLIELLLKDDRCQKIVTVARNPLPDWEGQEKLKVVQMDNMDNMAEASEEFEGCQKFYCCLGTRVKVGKELFVKVDKTYPIEFAKICAMEEKADRYTLVSSGRASSKSWLLYFRTKGECEEELSKMGLQGLTIMKPGLLTKRDADFRLGEKLGSYVPFIPKIDCIDVARAMIENSLESTETLEVLENKDLHNWAEKSKL</sequence>
<accession>A0AAD1XW98</accession>
<dbReference type="GO" id="GO:0005737">
    <property type="term" value="C:cytoplasm"/>
    <property type="evidence" value="ECO:0007669"/>
    <property type="project" value="TreeGrafter"/>
</dbReference>
<dbReference type="PANTHER" id="PTHR14097">
    <property type="entry name" value="OXIDOREDUCTASE HTATIP2"/>
    <property type="match status" value="1"/>
</dbReference>
<feature type="domain" description="NAD(P)-binding" evidence="1">
    <location>
        <begin position="13"/>
        <end position="192"/>
    </location>
</feature>
<organism evidence="2 3">
    <name type="scientific">Euplotes crassus</name>
    <dbReference type="NCBI Taxonomy" id="5936"/>
    <lineage>
        <taxon>Eukaryota</taxon>
        <taxon>Sar</taxon>
        <taxon>Alveolata</taxon>
        <taxon>Ciliophora</taxon>
        <taxon>Intramacronucleata</taxon>
        <taxon>Spirotrichea</taxon>
        <taxon>Hypotrichia</taxon>
        <taxon>Euplotida</taxon>
        <taxon>Euplotidae</taxon>
        <taxon>Moneuplotes</taxon>
    </lineage>
</organism>
<evidence type="ECO:0000259" key="1">
    <source>
        <dbReference type="Pfam" id="PF13460"/>
    </source>
</evidence>
<dbReference type="Proteomes" id="UP001295684">
    <property type="component" value="Unassembled WGS sequence"/>
</dbReference>
<dbReference type="Gene3D" id="3.40.50.720">
    <property type="entry name" value="NAD(P)-binding Rossmann-like Domain"/>
    <property type="match status" value="1"/>
</dbReference>
<keyword evidence="3" id="KW-1185">Reference proteome</keyword>